<dbReference type="Proteomes" id="UP001174932">
    <property type="component" value="Unassembled WGS sequence"/>
</dbReference>
<gene>
    <name evidence="6" type="ORF">Q4481_12670</name>
</gene>
<comment type="similarity">
    <text evidence="2">Belongs to the methyl-accepting chemotaxis (MCP) protein family.</text>
</comment>
<evidence type="ECO:0000259" key="4">
    <source>
        <dbReference type="PROSITE" id="PS50111"/>
    </source>
</evidence>
<dbReference type="PANTHER" id="PTHR43531">
    <property type="entry name" value="PROTEIN ICFG"/>
    <property type="match status" value="1"/>
</dbReference>
<dbReference type="Gene3D" id="1.10.287.950">
    <property type="entry name" value="Methyl-accepting chemotaxis protein"/>
    <property type="match status" value="1"/>
</dbReference>
<keyword evidence="1" id="KW-0145">Chemotaxis</keyword>
<dbReference type="PROSITE" id="PS50111">
    <property type="entry name" value="CHEMOTAXIS_TRANSDUC_2"/>
    <property type="match status" value="1"/>
</dbReference>
<evidence type="ECO:0000313" key="7">
    <source>
        <dbReference type="Proteomes" id="UP001174932"/>
    </source>
</evidence>
<evidence type="ECO:0000256" key="2">
    <source>
        <dbReference type="ARBA" id="ARBA00029447"/>
    </source>
</evidence>
<dbReference type="SMART" id="SM00283">
    <property type="entry name" value="MA"/>
    <property type="match status" value="1"/>
</dbReference>
<dbReference type="CDD" id="cd01068">
    <property type="entry name" value="globin_sensor"/>
    <property type="match status" value="1"/>
</dbReference>
<dbReference type="InterPro" id="IPR044398">
    <property type="entry name" value="Globin-sensor_dom"/>
</dbReference>
<reference evidence="6" key="2">
    <citation type="submission" date="2023-07" db="EMBL/GenBank/DDBJ databases">
        <authorList>
            <person name="Shen H."/>
        </authorList>
    </citation>
    <scope>NUCLEOTIDE SEQUENCE</scope>
    <source>
        <strain evidence="6">TNR-22</strain>
    </source>
</reference>
<accession>A0ABT8YM73</accession>
<evidence type="ECO:0000256" key="1">
    <source>
        <dbReference type="ARBA" id="ARBA00022500"/>
    </source>
</evidence>
<dbReference type="InterPro" id="IPR009050">
    <property type="entry name" value="Globin-like_sf"/>
</dbReference>
<dbReference type="InterPro" id="IPR003660">
    <property type="entry name" value="HAMP_dom"/>
</dbReference>
<dbReference type="PRINTS" id="PR00260">
    <property type="entry name" value="CHEMTRNSDUCR"/>
</dbReference>
<dbReference type="Pfam" id="PF11563">
    <property type="entry name" value="Protoglobin"/>
    <property type="match status" value="1"/>
</dbReference>
<evidence type="ECO:0000256" key="3">
    <source>
        <dbReference type="PROSITE-ProRule" id="PRU00284"/>
    </source>
</evidence>
<proteinExistence type="inferred from homology"/>
<dbReference type="Gene3D" id="1.10.490.10">
    <property type="entry name" value="Globins"/>
    <property type="match status" value="1"/>
</dbReference>
<name>A0ABT8YM73_9HYPH</name>
<feature type="domain" description="Methyl-accepting transducer" evidence="4">
    <location>
        <begin position="243"/>
        <end position="472"/>
    </location>
</feature>
<dbReference type="Pfam" id="PF00015">
    <property type="entry name" value="MCPsignal"/>
    <property type="match status" value="1"/>
</dbReference>
<dbReference type="SUPFAM" id="SSF46458">
    <property type="entry name" value="Globin-like"/>
    <property type="match status" value="1"/>
</dbReference>
<feature type="domain" description="HAMP" evidence="5">
    <location>
        <begin position="197"/>
        <end position="238"/>
    </location>
</feature>
<keyword evidence="7" id="KW-1185">Reference proteome</keyword>
<organism evidence="6 7">
    <name type="scientific">Rhizobium alvei</name>
    <dbReference type="NCBI Taxonomy" id="1132659"/>
    <lineage>
        <taxon>Bacteria</taxon>
        <taxon>Pseudomonadati</taxon>
        <taxon>Pseudomonadota</taxon>
        <taxon>Alphaproteobacteria</taxon>
        <taxon>Hyphomicrobiales</taxon>
        <taxon>Rhizobiaceae</taxon>
        <taxon>Rhizobium/Agrobacterium group</taxon>
        <taxon>Rhizobium</taxon>
    </lineage>
</organism>
<dbReference type="SUPFAM" id="SSF58104">
    <property type="entry name" value="Methyl-accepting chemotaxis protein (MCP) signaling domain"/>
    <property type="match status" value="1"/>
</dbReference>
<dbReference type="InterPro" id="IPR039379">
    <property type="entry name" value="Protoglobin_sensor_dom"/>
</dbReference>
<reference evidence="6" key="1">
    <citation type="journal article" date="2015" name="Int. J. Syst. Evol. Microbiol.">
        <title>Rhizobium alvei sp. nov., isolated from a freshwater river.</title>
        <authorList>
            <person name="Sheu S.Y."/>
            <person name="Huang H.W."/>
            <person name="Young C.C."/>
            <person name="Chen W.M."/>
        </authorList>
    </citation>
    <scope>NUCLEOTIDE SEQUENCE</scope>
    <source>
        <strain evidence="6">TNR-22</strain>
    </source>
</reference>
<dbReference type="PROSITE" id="PS50885">
    <property type="entry name" value="HAMP"/>
    <property type="match status" value="1"/>
</dbReference>
<evidence type="ECO:0000259" key="5">
    <source>
        <dbReference type="PROSITE" id="PS50885"/>
    </source>
</evidence>
<sequence>MNSPQSVNQADIERRLEFMQLDSASRARIAAIKPIVEAELPVALDHFYNAVRKAPEVSRFFQSDNHIAGAKKAQVGHWANISSGNFNQDYGRKVQAIGAMHAKIGLEPQWYIGGYAMILDHLVKEVIKAHVPKGGLFSKKTCDADALGESLGSLIKAVLLDMDLAISVYIDEKENALQASQAQVMEEARTVSSVFGKAITALADHRLDHRITEDLPPAYSAMRDEFNRASEQLANTIANLEESARAIHGEAEDIRSSAADLSRRTEGQAASVEQTAAALEEITTTVKQSSQRAQEASELVSRTREGAEKSGEIVKLAVNAMSGIEQSSQSISNIIGVIDEIAFQTNLLALNAGVEAARAGEAGKGFAVVAQEVRELAQRSAKAAKEIKDLITRSGEQVKNGVSLVDQTGKALGAIVEEVGEINQHVQSIFESSREQTMALAEINSAVNNIDKGTQENALMVEQTNGASRKLADEAAHIAQQLGQFTTGRARPSTISARPVAKIQPPAKNPAPVRAQPKLRTAGNAALAVDASWQEF</sequence>
<dbReference type="InterPro" id="IPR004090">
    <property type="entry name" value="Chemotax_Me-accpt_rcpt"/>
</dbReference>
<protein>
    <submittedName>
        <fullName evidence="6">Globin-coupled sensor protein</fullName>
    </submittedName>
</protein>
<dbReference type="PANTHER" id="PTHR43531:SF11">
    <property type="entry name" value="METHYL-ACCEPTING CHEMOTAXIS PROTEIN 3"/>
    <property type="match status" value="1"/>
</dbReference>
<comment type="caution">
    <text evidence="6">The sequence shown here is derived from an EMBL/GenBank/DDBJ whole genome shotgun (WGS) entry which is preliminary data.</text>
</comment>
<dbReference type="EMBL" id="JAUOZU010000008">
    <property type="protein sequence ID" value="MDO6964813.1"/>
    <property type="molecule type" value="Genomic_DNA"/>
</dbReference>
<dbReference type="InterPro" id="IPR051310">
    <property type="entry name" value="MCP_chemotaxis"/>
</dbReference>
<dbReference type="InterPro" id="IPR004089">
    <property type="entry name" value="MCPsignal_dom"/>
</dbReference>
<keyword evidence="3" id="KW-0807">Transducer</keyword>
<dbReference type="CDD" id="cd11386">
    <property type="entry name" value="MCP_signal"/>
    <property type="match status" value="1"/>
</dbReference>
<evidence type="ECO:0000313" key="6">
    <source>
        <dbReference type="EMBL" id="MDO6964813.1"/>
    </source>
</evidence>
<dbReference type="InterPro" id="IPR012292">
    <property type="entry name" value="Globin/Proto"/>
</dbReference>